<dbReference type="EMBL" id="FODS01000001">
    <property type="protein sequence ID" value="SEO06556.1"/>
    <property type="molecule type" value="Genomic_DNA"/>
</dbReference>
<dbReference type="Proteomes" id="UP000198893">
    <property type="component" value="Unassembled WGS sequence"/>
</dbReference>
<protein>
    <submittedName>
        <fullName evidence="2">Hint domain-containing protein</fullName>
    </submittedName>
</protein>
<dbReference type="InterPro" id="IPR028992">
    <property type="entry name" value="Hedgehog/Intein_dom"/>
</dbReference>
<name>A0A1H8LNZ0_9RHOB</name>
<gene>
    <name evidence="2" type="ORF">SAMN04490248_101220</name>
</gene>
<accession>A0A1H8LNZ0</accession>
<dbReference type="AlphaFoldDB" id="A0A1H8LNZ0"/>
<dbReference type="RefSeq" id="WP_093114781.1">
    <property type="nucleotide sequence ID" value="NZ_FODS01000001.1"/>
</dbReference>
<evidence type="ECO:0000313" key="3">
    <source>
        <dbReference type="Proteomes" id="UP000198893"/>
    </source>
</evidence>
<dbReference type="Pfam" id="PF13403">
    <property type="entry name" value="Hint_2"/>
    <property type="match status" value="1"/>
</dbReference>
<dbReference type="InterPro" id="IPR036844">
    <property type="entry name" value="Hint_dom_sf"/>
</dbReference>
<keyword evidence="3" id="KW-1185">Reference proteome</keyword>
<organism evidence="2 3">
    <name type="scientific">Salinihabitans flavidus</name>
    <dbReference type="NCBI Taxonomy" id="569882"/>
    <lineage>
        <taxon>Bacteria</taxon>
        <taxon>Pseudomonadati</taxon>
        <taxon>Pseudomonadota</taxon>
        <taxon>Alphaproteobacteria</taxon>
        <taxon>Rhodobacterales</taxon>
        <taxon>Roseobacteraceae</taxon>
        <taxon>Salinihabitans</taxon>
    </lineage>
</organism>
<evidence type="ECO:0000313" key="2">
    <source>
        <dbReference type="EMBL" id="SEO06556.1"/>
    </source>
</evidence>
<proteinExistence type="predicted"/>
<feature type="domain" description="Hedgehog/Intein (Hint)" evidence="1">
    <location>
        <begin position="174"/>
        <end position="311"/>
    </location>
</feature>
<dbReference type="SUPFAM" id="SSF51294">
    <property type="entry name" value="Hedgehog/intein (Hint) domain"/>
    <property type="match status" value="1"/>
</dbReference>
<evidence type="ECO:0000259" key="1">
    <source>
        <dbReference type="Pfam" id="PF13403"/>
    </source>
</evidence>
<reference evidence="2 3" key="1">
    <citation type="submission" date="2016-10" db="EMBL/GenBank/DDBJ databases">
        <authorList>
            <person name="de Groot N.N."/>
        </authorList>
    </citation>
    <scope>NUCLEOTIDE SEQUENCE [LARGE SCALE GENOMIC DNA]</scope>
    <source>
        <strain evidence="2 3">DSM 27842</strain>
    </source>
</reference>
<dbReference type="STRING" id="569882.SAMN04490248_101220"/>
<dbReference type="OrthoDB" id="6305173at2"/>
<sequence length="358" mass="38691">MTWIALADHLGGCFGPRGISAGPGPAADEVMPKGSLLVETRLSPGRRPQRLLGHRRPHPWASGLALYAVPGGGIVLVLSRGRKVFHATLNHDAEERADVIRVTYSWDMHAGGGRLVIERPELSKAFIVRVEDPMPLMQSDVREMAAAPGGCEMDPDLVFFAVSDTVEPIGPMPALSPDVPIATPQGYRTAGDLRRGDMVTTLDGAAVPVLQVVERRVPARGSFRPVRLRHPYFGLQSDVFVAPGQRLVIGGSQVEYMFGREHVLVPARHLVNGTAALQEPPGLEMRYVHFLLPDHEAVIAAGTAIESLNIGRIRRKPELLSASLLAGFDRATLPDHSVTAFPILRPFEAVTLAEARAA</sequence>